<dbReference type="PANTHER" id="PTHR41536:SF1">
    <property type="entry name" value="PKHD-TYPE HYDROXYLASE YBIX"/>
    <property type="match status" value="1"/>
</dbReference>
<dbReference type="Pfam" id="PF13640">
    <property type="entry name" value="2OG-FeII_Oxy_3"/>
    <property type="match status" value="1"/>
</dbReference>
<keyword evidence="6 7" id="KW-0408">Iron</keyword>
<dbReference type="Proteomes" id="UP001500713">
    <property type="component" value="Unassembled WGS sequence"/>
</dbReference>
<comment type="cofactor">
    <cofactor evidence="7">
        <name>Fe(2+)</name>
        <dbReference type="ChEBI" id="CHEBI:29033"/>
    </cofactor>
    <text evidence="7">Binds 1 Fe(2+) ion per subunit.</text>
</comment>
<dbReference type="Pfam" id="PF18331">
    <property type="entry name" value="PKHD_C"/>
    <property type="match status" value="1"/>
</dbReference>
<keyword evidence="3 7" id="KW-0847">Vitamin C</keyword>
<dbReference type="SMART" id="SM00702">
    <property type="entry name" value="P4Hc"/>
    <property type="match status" value="1"/>
</dbReference>
<keyword evidence="5 7" id="KW-0560">Oxidoreductase</keyword>
<evidence type="ECO:0000256" key="3">
    <source>
        <dbReference type="ARBA" id="ARBA00022896"/>
    </source>
</evidence>
<feature type="binding site" evidence="7">
    <location>
        <position position="167"/>
    </location>
    <ligand>
        <name>2-oxoglutarate</name>
        <dbReference type="ChEBI" id="CHEBI:16810"/>
    </ligand>
</feature>
<feature type="binding site" evidence="7">
    <location>
        <position position="98"/>
    </location>
    <ligand>
        <name>Fe cation</name>
        <dbReference type="ChEBI" id="CHEBI:24875"/>
    </ligand>
</feature>
<dbReference type="RefSeq" id="WP_229954503.1">
    <property type="nucleotide sequence ID" value="NZ_BAAAEM010000002.1"/>
</dbReference>
<evidence type="ECO:0000313" key="9">
    <source>
        <dbReference type="EMBL" id="GAA0479364.1"/>
    </source>
</evidence>
<evidence type="ECO:0000256" key="5">
    <source>
        <dbReference type="ARBA" id="ARBA00023002"/>
    </source>
</evidence>
<evidence type="ECO:0000256" key="2">
    <source>
        <dbReference type="ARBA" id="ARBA00022723"/>
    </source>
</evidence>
<evidence type="ECO:0000313" key="10">
    <source>
        <dbReference type="Proteomes" id="UP001500713"/>
    </source>
</evidence>
<organism evidence="9 10">
    <name type="scientific">Parasphingorhabdus litoris</name>
    <dbReference type="NCBI Taxonomy" id="394733"/>
    <lineage>
        <taxon>Bacteria</taxon>
        <taxon>Pseudomonadati</taxon>
        <taxon>Pseudomonadota</taxon>
        <taxon>Alphaproteobacteria</taxon>
        <taxon>Sphingomonadales</taxon>
        <taxon>Sphingomonadaceae</taxon>
        <taxon>Parasphingorhabdus</taxon>
    </lineage>
</organism>
<dbReference type="PROSITE" id="PS51471">
    <property type="entry name" value="FE2OG_OXY"/>
    <property type="match status" value="1"/>
</dbReference>
<evidence type="ECO:0000256" key="4">
    <source>
        <dbReference type="ARBA" id="ARBA00022964"/>
    </source>
</evidence>
<dbReference type="HAMAP" id="MF_00657">
    <property type="entry name" value="Hydroxyl_YbiX"/>
    <property type="match status" value="1"/>
</dbReference>
<dbReference type="EMBL" id="BAAAEM010000002">
    <property type="protein sequence ID" value="GAA0479364.1"/>
    <property type="molecule type" value="Genomic_DNA"/>
</dbReference>
<dbReference type="InterPro" id="IPR044862">
    <property type="entry name" value="Pro_4_hyd_alph_FE2OG_OXY"/>
</dbReference>
<dbReference type="InterPro" id="IPR041097">
    <property type="entry name" value="PKHD_C"/>
</dbReference>
<evidence type="ECO:0000256" key="1">
    <source>
        <dbReference type="ARBA" id="ARBA00001961"/>
    </source>
</evidence>
<accession>A0ABN1ALA7</accession>
<dbReference type="NCBIfam" id="NF003974">
    <property type="entry name" value="PRK05467.1-3"/>
    <property type="match status" value="1"/>
</dbReference>
<dbReference type="Gene3D" id="2.60.120.620">
    <property type="entry name" value="q2cbj1_9rhob like domain"/>
    <property type="match status" value="1"/>
</dbReference>
<dbReference type="InterPro" id="IPR006620">
    <property type="entry name" value="Pro_4_hyd_alph"/>
</dbReference>
<reference evidence="9 10" key="1">
    <citation type="journal article" date="2019" name="Int. J. Syst. Evol. Microbiol.">
        <title>The Global Catalogue of Microorganisms (GCM) 10K type strain sequencing project: providing services to taxonomists for standard genome sequencing and annotation.</title>
        <authorList>
            <consortium name="The Broad Institute Genomics Platform"/>
            <consortium name="The Broad Institute Genome Sequencing Center for Infectious Disease"/>
            <person name="Wu L."/>
            <person name="Ma J."/>
        </authorList>
    </citation>
    <scope>NUCLEOTIDE SEQUENCE [LARGE SCALE GENOMIC DNA]</scope>
    <source>
        <strain evidence="9 10">JCM 14162</strain>
    </source>
</reference>
<evidence type="ECO:0000256" key="6">
    <source>
        <dbReference type="ARBA" id="ARBA00023004"/>
    </source>
</evidence>
<proteinExistence type="inferred from homology"/>
<dbReference type="GO" id="GO:0051213">
    <property type="term" value="F:dioxygenase activity"/>
    <property type="evidence" value="ECO:0007669"/>
    <property type="project" value="UniProtKB-KW"/>
</dbReference>
<evidence type="ECO:0000256" key="7">
    <source>
        <dbReference type="HAMAP-Rule" id="MF_00657"/>
    </source>
</evidence>
<keyword evidence="2 7" id="KW-0479">Metal-binding</keyword>
<feature type="binding site" evidence="7">
    <location>
        <position position="96"/>
    </location>
    <ligand>
        <name>Fe cation</name>
        <dbReference type="ChEBI" id="CHEBI:24875"/>
    </ligand>
</feature>
<gene>
    <name evidence="9" type="ORF">GCM10009096_21800</name>
</gene>
<dbReference type="PANTHER" id="PTHR41536">
    <property type="entry name" value="PKHD-TYPE HYDROXYLASE YBIX"/>
    <property type="match status" value="1"/>
</dbReference>
<dbReference type="NCBIfam" id="NF003975">
    <property type="entry name" value="PRK05467.1-4"/>
    <property type="match status" value="1"/>
</dbReference>
<feature type="domain" description="Fe2OG dioxygenase" evidence="8">
    <location>
        <begin position="78"/>
        <end position="176"/>
    </location>
</feature>
<comment type="caution">
    <text evidence="9">The sequence shown here is derived from an EMBL/GenBank/DDBJ whole genome shotgun (WGS) entry which is preliminary data.</text>
</comment>
<protein>
    <submittedName>
        <fullName evidence="9">Fe2+-dependent dioxygenase</fullName>
    </submittedName>
</protein>
<comment type="cofactor">
    <cofactor evidence="1 7">
        <name>L-ascorbate</name>
        <dbReference type="ChEBI" id="CHEBI:38290"/>
    </cofactor>
</comment>
<keyword evidence="4 7" id="KW-0223">Dioxygenase</keyword>
<dbReference type="InterPro" id="IPR005123">
    <property type="entry name" value="Oxoglu/Fe-dep_dioxygenase_dom"/>
</dbReference>
<feature type="binding site" evidence="7">
    <location>
        <position position="157"/>
    </location>
    <ligand>
        <name>Fe cation</name>
        <dbReference type="ChEBI" id="CHEBI:24875"/>
    </ligand>
</feature>
<name>A0ABN1ALA7_9SPHN</name>
<dbReference type="Gene3D" id="4.10.860.20">
    <property type="entry name" value="Rabenosyn, Rab binding domain"/>
    <property type="match status" value="1"/>
</dbReference>
<keyword evidence="10" id="KW-1185">Reference proteome</keyword>
<dbReference type="InterPro" id="IPR023550">
    <property type="entry name" value="PKHD_hydroxylase"/>
</dbReference>
<sequence>MILTISDIVDKELQPRISSLLEKQSWRDGKVTAGVVAKKVKRNQQADMSSAAGRKIAKELMVAISANSVLQAASRPRKISNLMISRTGEANYYGPHVDNAIMKIGDDRLRTDLSFTLFLSPADAYEGGELIIHAAGATQSLKGDQGDLILYPTSNIHEVSPVTAGERIVCVGWIESLVADASQRELLFDLENLRVSLRTTMSTQSAEMITLDKVIANLVRQWAVT</sequence>
<evidence type="ECO:0000259" key="8">
    <source>
        <dbReference type="PROSITE" id="PS51471"/>
    </source>
</evidence>